<feature type="compositionally biased region" description="Acidic residues" evidence="1">
    <location>
        <begin position="515"/>
        <end position="524"/>
    </location>
</feature>
<dbReference type="EMBL" id="JABCKI010005871">
    <property type="protein sequence ID" value="KAG5636993.1"/>
    <property type="molecule type" value="Genomic_DNA"/>
</dbReference>
<dbReference type="AlphaFoldDB" id="A0A9P7FVD8"/>
<feature type="compositionally biased region" description="Pro residues" evidence="1">
    <location>
        <begin position="328"/>
        <end position="338"/>
    </location>
</feature>
<evidence type="ECO:0000313" key="3">
    <source>
        <dbReference type="Proteomes" id="UP000717328"/>
    </source>
</evidence>
<sequence>MDIAKGADLGASRAQRWYKVVSAPPGEEVDWLSPITSSYTLCATKSGKVVCWDVQTNTCLAEWNPGERWELWKCRVEFEEKTVYFTMAKIVVPTYDDERIMEFVLMRLKFSDSPSGESSKTPPEFSHVTDFKTAGVVMNVFLLDPTARLLSAFVWVSSTNTIGLYALPDWDKPDYVFIDTGIECVQSSNWSCILYEQNIVIHCEESDGAFQYFYPLHLLQAFAKRLTSKRDVPIISYSVSPAKTISRKFIFPLLKDPSLRVEHAANDTVTGTASAPVSTVPATTPGAINGLNSPASSSSTPVNGTTPSSSTTLLSPPSSTLSPSIPEEQPPNPNPFPFPPWCPDSAHFVRQWWPSLPGIPRVSCTVVLLSWHDPDTHHNRFILAQHYFRVPLSHGGNWDFSDIKQLKHQIVGTGHPLRHADDPDMEGVEADTNARVNGKARSTREREEEVRDDALMHLWYVSTPFEVFCVTEAGDEDDDLAERPRPLVAVDFGHAVWIEFVENEDDPTRPRPGPEDEDDDDDETRESRANARANAKWLRFVTFPPFGEDMEKPGADGATPWEKSGGVVRTLAIPEELDLDSVETINIDQSQGAVILSVKDGKIFILCYE</sequence>
<accession>A0A9P7FVD8</accession>
<feature type="region of interest" description="Disordered" evidence="1">
    <location>
        <begin position="417"/>
        <end position="448"/>
    </location>
</feature>
<protein>
    <submittedName>
        <fullName evidence="2">Uncharacterized protein</fullName>
    </submittedName>
</protein>
<feature type="region of interest" description="Disordered" evidence="1">
    <location>
        <begin position="270"/>
        <end position="338"/>
    </location>
</feature>
<reference evidence="2" key="2">
    <citation type="submission" date="2021-10" db="EMBL/GenBank/DDBJ databases">
        <title>Phylogenomics reveals ancestral predisposition of the termite-cultivated fungus Termitomyces towards a domesticated lifestyle.</title>
        <authorList>
            <person name="Auxier B."/>
            <person name="Grum-Grzhimaylo A."/>
            <person name="Cardenas M.E."/>
            <person name="Lodge J.D."/>
            <person name="Laessoe T."/>
            <person name="Pedersen O."/>
            <person name="Smith M.E."/>
            <person name="Kuyper T.W."/>
            <person name="Franco-Molano E.A."/>
            <person name="Baroni T.J."/>
            <person name="Aanen D.K."/>
        </authorList>
    </citation>
    <scope>NUCLEOTIDE SEQUENCE</scope>
    <source>
        <strain evidence="2">D49</strain>
    </source>
</reference>
<comment type="caution">
    <text evidence="2">The sequence shown here is derived from an EMBL/GenBank/DDBJ whole genome shotgun (WGS) entry which is preliminary data.</text>
</comment>
<evidence type="ECO:0000256" key="1">
    <source>
        <dbReference type="SAM" id="MobiDB-lite"/>
    </source>
</evidence>
<gene>
    <name evidence="2" type="ORF">H0H81_006169</name>
</gene>
<name>A0A9P7FVD8_9AGAR</name>
<dbReference type="OrthoDB" id="3202382at2759"/>
<dbReference type="Proteomes" id="UP000717328">
    <property type="component" value="Unassembled WGS sequence"/>
</dbReference>
<evidence type="ECO:0000313" key="2">
    <source>
        <dbReference type="EMBL" id="KAG5636993.1"/>
    </source>
</evidence>
<organism evidence="2 3">
    <name type="scientific">Sphagnurus paluster</name>
    <dbReference type="NCBI Taxonomy" id="117069"/>
    <lineage>
        <taxon>Eukaryota</taxon>
        <taxon>Fungi</taxon>
        <taxon>Dikarya</taxon>
        <taxon>Basidiomycota</taxon>
        <taxon>Agaricomycotina</taxon>
        <taxon>Agaricomycetes</taxon>
        <taxon>Agaricomycetidae</taxon>
        <taxon>Agaricales</taxon>
        <taxon>Tricholomatineae</taxon>
        <taxon>Lyophyllaceae</taxon>
        <taxon>Sphagnurus</taxon>
    </lineage>
</organism>
<feature type="compositionally biased region" description="Low complexity" evidence="1">
    <location>
        <begin position="305"/>
        <end position="327"/>
    </location>
</feature>
<keyword evidence="3" id="KW-1185">Reference proteome</keyword>
<feature type="compositionally biased region" description="Polar residues" evidence="1">
    <location>
        <begin position="290"/>
        <end position="304"/>
    </location>
</feature>
<reference evidence="2" key="1">
    <citation type="submission" date="2021-02" db="EMBL/GenBank/DDBJ databases">
        <authorList>
            <person name="Nieuwenhuis M."/>
            <person name="Van De Peppel L.J.J."/>
        </authorList>
    </citation>
    <scope>NUCLEOTIDE SEQUENCE</scope>
    <source>
        <strain evidence="2">D49</strain>
    </source>
</reference>
<proteinExistence type="predicted"/>
<feature type="compositionally biased region" description="Polar residues" evidence="1">
    <location>
        <begin position="270"/>
        <end position="282"/>
    </location>
</feature>
<feature type="region of interest" description="Disordered" evidence="1">
    <location>
        <begin position="501"/>
        <end position="529"/>
    </location>
</feature>